<sequence length="29" mass="3121">MGIIDAVAVIIGLGSLIYLGYALLRPDRF</sequence>
<dbReference type="NCBIfam" id="TIGR02115">
    <property type="entry name" value="potass_kdpF"/>
    <property type="match status" value="1"/>
</dbReference>
<dbReference type="RefSeq" id="WP_166324043.1">
    <property type="nucleotide sequence ID" value="NZ_CP049934.1"/>
</dbReference>
<dbReference type="AlphaFoldDB" id="A0A6G8FK26"/>
<dbReference type="GO" id="GO:0008556">
    <property type="term" value="F:P-type potassium transmembrane transporter activity"/>
    <property type="evidence" value="ECO:0007669"/>
    <property type="project" value="InterPro"/>
</dbReference>
<dbReference type="InterPro" id="IPR011726">
    <property type="entry name" value="KdpF"/>
</dbReference>
<dbReference type="GO" id="GO:0005886">
    <property type="term" value="C:plasma membrane"/>
    <property type="evidence" value="ECO:0007669"/>
    <property type="project" value="InterPro"/>
</dbReference>
<organism evidence="2 3">
    <name type="scientific">Leucobacter insecticola</name>
    <dbReference type="NCBI Taxonomy" id="2714934"/>
    <lineage>
        <taxon>Bacteria</taxon>
        <taxon>Bacillati</taxon>
        <taxon>Actinomycetota</taxon>
        <taxon>Actinomycetes</taxon>
        <taxon>Micrococcales</taxon>
        <taxon>Microbacteriaceae</taxon>
        <taxon>Leucobacter</taxon>
    </lineage>
</organism>
<evidence type="ECO:0000313" key="3">
    <source>
        <dbReference type="Proteomes" id="UP000501387"/>
    </source>
</evidence>
<name>A0A6G8FK26_9MICO</name>
<gene>
    <name evidence="2" type="primary">kdpF</name>
    <name evidence="2" type="ORF">G7067_10445</name>
</gene>
<dbReference type="EMBL" id="CP049934">
    <property type="protein sequence ID" value="QIM16727.1"/>
    <property type="molecule type" value="Genomic_DNA"/>
</dbReference>
<evidence type="ECO:0000256" key="1">
    <source>
        <dbReference type="SAM" id="Phobius"/>
    </source>
</evidence>
<dbReference type="Pfam" id="PF09604">
    <property type="entry name" value="Potass_KdpF"/>
    <property type="match status" value="1"/>
</dbReference>
<keyword evidence="1" id="KW-1133">Transmembrane helix</keyword>
<reference evidence="2 3" key="1">
    <citation type="submission" date="2020-03" db="EMBL/GenBank/DDBJ databases">
        <title>Leucobacter sp. nov., isolated from beetles.</title>
        <authorList>
            <person name="Hyun D.-W."/>
            <person name="Bae J.-W."/>
        </authorList>
    </citation>
    <scope>NUCLEOTIDE SEQUENCE [LARGE SCALE GENOMIC DNA]</scope>
    <source>
        <strain evidence="2 3">HDW9B</strain>
    </source>
</reference>
<dbReference type="KEGG" id="lins:G7067_10445"/>
<keyword evidence="1" id="KW-0812">Transmembrane</keyword>
<dbReference type="Proteomes" id="UP000501387">
    <property type="component" value="Chromosome"/>
</dbReference>
<keyword evidence="1" id="KW-0472">Membrane</keyword>
<feature type="transmembrane region" description="Helical" evidence="1">
    <location>
        <begin position="6"/>
        <end position="24"/>
    </location>
</feature>
<evidence type="ECO:0000313" key="2">
    <source>
        <dbReference type="EMBL" id="QIM16727.1"/>
    </source>
</evidence>
<proteinExistence type="predicted"/>
<protein>
    <submittedName>
        <fullName evidence="2">K(+)-transporting ATPase subunit F</fullName>
    </submittedName>
</protein>
<accession>A0A6G8FK26</accession>
<keyword evidence="3" id="KW-1185">Reference proteome</keyword>